<evidence type="ECO:0000313" key="3">
    <source>
        <dbReference type="Proteomes" id="UP001174694"/>
    </source>
</evidence>
<sequence>MSSPGASLKPAGEGTPVPDELKQVKPKKQDSLIATAKVDWLSGATFSIRVANIELLEGGRSKISLELHCSPTSRNRFTYALISCCVHSVNILDFQPRSLEDLPPPGHRGKQTFESSGTFEPEISAHDVSVKMGNMSSSATGESDGAFGLTGALLGDSACRWNIAENSFSKKRGIGNFHAFSIVVDGDNFFSIDVDVLAETSGARAGNLKVFETWQFWKDGEKGFNFLQTSARKAR</sequence>
<accession>A0AA38S840</accession>
<dbReference type="EMBL" id="JANBVO010000001">
    <property type="protein sequence ID" value="KAJ9157970.1"/>
    <property type="molecule type" value="Genomic_DNA"/>
</dbReference>
<organism evidence="2 3">
    <name type="scientific">Pleurostoma richardsiae</name>
    <dbReference type="NCBI Taxonomy" id="41990"/>
    <lineage>
        <taxon>Eukaryota</taxon>
        <taxon>Fungi</taxon>
        <taxon>Dikarya</taxon>
        <taxon>Ascomycota</taxon>
        <taxon>Pezizomycotina</taxon>
        <taxon>Sordariomycetes</taxon>
        <taxon>Sordariomycetidae</taxon>
        <taxon>Calosphaeriales</taxon>
        <taxon>Pleurostomataceae</taxon>
        <taxon>Pleurostoma</taxon>
    </lineage>
</organism>
<keyword evidence="3" id="KW-1185">Reference proteome</keyword>
<gene>
    <name evidence="2" type="ORF">NKR23_g428</name>
</gene>
<dbReference type="Proteomes" id="UP001174694">
    <property type="component" value="Unassembled WGS sequence"/>
</dbReference>
<comment type="caution">
    <text evidence="2">The sequence shown here is derived from an EMBL/GenBank/DDBJ whole genome shotgun (WGS) entry which is preliminary data.</text>
</comment>
<reference evidence="2" key="1">
    <citation type="submission" date="2022-07" db="EMBL/GenBank/DDBJ databases">
        <title>Fungi with potential for degradation of polypropylene.</title>
        <authorList>
            <person name="Gostincar C."/>
        </authorList>
    </citation>
    <scope>NUCLEOTIDE SEQUENCE</scope>
    <source>
        <strain evidence="2">EXF-13308</strain>
    </source>
</reference>
<feature type="region of interest" description="Disordered" evidence="1">
    <location>
        <begin position="1"/>
        <end position="28"/>
    </location>
</feature>
<evidence type="ECO:0000256" key="1">
    <source>
        <dbReference type="SAM" id="MobiDB-lite"/>
    </source>
</evidence>
<dbReference type="AlphaFoldDB" id="A0AA38S840"/>
<evidence type="ECO:0000313" key="2">
    <source>
        <dbReference type="EMBL" id="KAJ9157970.1"/>
    </source>
</evidence>
<proteinExistence type="predicted"/>
<feature type="compositionally biased region" description="Basic and acidic residues" evidence="1">
    <location>
        <begin position="19"/>
        <end position="28"/>
    </location>
</feature>
<protein>
    <submittedName>
        <fullName evidence="2">Uncharacterized protein</fullName>
    </submittedName>
</protein>
<name>A0AA38S840_9PEZI</name>